<dbReference type="InterPro" id="IPR001173">
    <property type="entry name" value="Glyco_trans_2-like"/>
</dbReference>
<comment type="caution">
    <text evidence="3">The sequence shown here is derived from an EMBL/GenBank/DDBJ whole genome shotgun (WGS) entry which is preliminary data.</text>
</comment>
<reference evidence="3 4" key="1">
    <citation type="submission" date="2018-03" db="EMBL/GenBank/DDBJ databases">
        <title>Genomic Encyclopedia of Archaeal and Bacterial Type Strains, Phase II (KMG-II): from individual species to whole genera.</title>
        <authorList>
            <person name="Goeker M."/>
        </authorList>
    </citation>
    <scope>NUCLEOTIDE SEQUENCE [LARGE SCALE GENOMIC DNA]</scope>
    <source>
        <strain evidence="3 4">ATCC BAA-1496</strain>
    </source>
</reference>
<keyword evidence="4" id="KW-1185">Reference proteome</keyword>
<protein>
    <submittedName>
        <fullName evidence="3">Glycosyl transferase family 2</fullName>
    </submittedName>
</protein>
<evidence type="ECO:0000256" key="1">
    <source>
        <dbReference type="SAM" id="MobiDB-lite"/>
    </source>
</evidence>
<dbReference type="Pfam" id="PF00535">
    <property type="entry name" value="Glycos_transf_2"/>
    <property type="match status" value="1"/>
</dbReference>
<feature type="compositionally biased region" description="Basic and acidic residues" evidence="1">
    <location>
        <begin position="346"/>
        <end position="364"/>
    </location>
</feature>
<organism evidence="3 4">
    <name type="scientific">Knoellia remsis</name>
    <dbReference type="NCBI Taxonomy" id="407159"/>
    <lineage>
        <taxon>Bacteria</taxon>
        <taxon>Bacillati</taxon>
        <taxon>Actinomycetota</taxon>
        <taxon>Actinomycetes</taxon>
        <taxon>Micrococcales</taxon>
        <taxon>Intrasporangiaceae</taxon>
        <taxon>Knoellia</taxon>
    </lineage>
</organism>
<dbReference type="PANTHER" id="PTHR43685:SF3">
    <property type="entry name" value="SLR2126 PROTEIN"/>
    <property type="match status" value="1"/>
</dbReference>
<dbReference type="PANTHER" id="PTHR43685">
    <property type="entry name" value="GLYCOSYLTRANSFERASE"/>
    <property type="match status" value="1"/>
</dbReference>
<feature type="compositionally biased region" description="Basic and acidic residues" evidence="1">
    <location>
        <begin position="315"/>
        <end position="325"/>
    </location>
</feature>
<accession>A0A2T0UZA0</accession>
<proteinExistence type="predicted"/>
<feature type="domain" description="Glycosyltransferase 2-like" evidence="2">
    <location>
        <begin position="11"/>
        <end position="141"/>
    </location>
</feature>
<feature type="compositionally biased region" description="Low complexity" evidence="1">
    <location>
        <begin position="328"/>
        <end position="342"/>
    </location>
</feature>
<dbReference type="OrthoDB" id="4120491at2"/>
<dbReference type="InterPro" id="IPR050834">
    <property type="entry name" value="Glycosyltransf_2"/>
</dbReference>
<dbReference type="Proteomes" id="UP000237822">
    <property type="component" value="Unassembled WGS sequence"/>
</dbReference>
<dbReference type="AlphaFoldDB" id="A0A2T0UZA0"/>
<name>A0A2T0UZA0_9MICO</name>
<evidence type="ECO:0000313" key="4">
    <source>
        <dbReference type="Proteomes" id="UP000237822"/>
    </source>
</evidence>
<dbReference type="SUPFAM" id="SSF53448">
    <property type="entry name" value="Nucleotide-diphospho-sugar transferases"/>
    <property type="match status" value="1"/>
</dbReference>
<feature type="region of interest" description="Disordered" evidence="1">
    <location>
        <begin position="315"/>
        <end position="364"/>
    </location>
</feature>
<dbReference type="Gene3D" id="3.90.550.10">
    <property type="entry name" value="Spore Coat Polysaccharide Biosynthesis Protein SpsA, Chain A"/>
    <property type="match status" value="1"/>
</dbReference>
<dbReference type="GO" id="GO:0016740">
    <property type="term" value="F:transferase activity"/>
    <property type="evidence" value="ECO:0007669"/>
    <property type="project" value="UniProtKB-KW"/>
</dbReference>
<evidence type="ECO:0000313" key="3">
    <source>
        <dbReference type="EMBL" id="PRY63241.1"/>
    </source>
</evidence>
<gene>
    <name evidence="3" type="ORF">BCF74_10273</name>
</gene>
<sequence>MLRAMTPLDASVIVPSHRGADRLRTLLPALAAQDHDGPWEVVVVLDGVVDDSPAVLESYAVRAPLRVVTLPEQGGVANALNAGYDAARGRVLIRCDDDLLPPPHMVRRHVELHAGRDDLGVIGPTRDRFDDTPYARAYGRPANARLLRTAYERGPQERWVGWAAHNSLTRATWERVGGFDPAFTYSEDAELGARLHEAGIELVIDRELELAHTAPATSLAERAGRAYVSGSARTVLERTHPRTVTPPPSDHSAWGRAVAGTARLAGSRKRATQLGALGDRALRVLPSGIGGRVAALVVEAAGRAGHRAGADNLAEERWTYDRRPVSETTATGTSTTSAAATTPQHAKGDDHGHDRDGRRDPLDP</sequence>
<keyword evidence="3" id="KW-0808">Transferase</keyword>
<dbReference type="EMBL" id="PVTI01000002">
    <property type="protein sequence ID" value="PRY63241.1"/>
    <property type="molecule type" value="Genomic_DNA"/>
</dbReference>
<dbReference type="InterPro" id="IPR029044">
    <property type="entry name" value="Nucleotide-diphossugar_trans"/>
</dbReference>
<evidence type="ECO:0000259" key="2">
    <source>
        <dbReference type="Pfam" id="PF00535"/>
    </source>
</evidence>